<dbReference type="InterPro" id="IPR032465">
    <property type="entry name" value="ACMSD"/>
</dbReference>
<reference evidence="3" key="2">
    <citation type="submission" date="2022-09" db="EMBL/GenBank/DDBJ databases">
        <title>Biosynthetic gene clusters of Dactylosporangioum fulvum.</title>
        <authorList>
            <person name="Caradec T."/>
        </authorList>
    </citation>
    <scope>NUCLEOTIDE SEQUENCE</scope>
    <source>
        <strain evidence="3">NRRL B-16292</strain>
    </source>
</reference>
<dbReference type="InterPro" id="IPR006680">
    <property type="entry name" value="Amidohydro-rel"/>
</dbReference>
<dbReference type="PANTHER" id="PTHR21240">
    <property type="entry name" value="2-AMINO-3-CARBOXYLMUCONATE-6-SEMIALDEHYDE DECARBOXYLASE"/>
    <property type="match status" value="1"/>
</dbReference>
<dbReference type="EMBL" id="CP073720">
    <property type="protein sequence ID" value="UWP80245.1"/>
    <property type="molecule type" value="Genomic_DNA"/>
</dbReference>
<dbReference type="Pfam" id="PF04909">
    <property type="entry name" value="Amidohydro_2"/>
    <property type="match status" value="1"/>
</dbReference>
<evidence type="ECO:0000256" key="1">
    <source>
        <dbReference type="ARBA" id="ARBA00023239"/>
    </source>
</evidence>
<keyword evidence="1" id="KW-0456">Lyase</keyword>
<dbReference type="RefSeq" id="WP_259858003.1">
    <property type="nucleotide sequence ID" value="NZ_BAAAST010000007.1"/>
</dbReference>
<dbReference type="Proteomes" id="UP001059617">
    <property type="component" value="Chromosome"/>
</dbReference>
<dbReference type="Gene3D" id="3.20.20.140">
    <property type="entry name" value="Metal-dependent hydrolases"/>
    <property type="match status" value="1"/>
</dbReference>
<evidence type="ECO:0000313" key="3">
    <source>
        <dbReference type="EMBL" id="UWP80245.1"/>
    </source>
</evidence>
<protein>
    <submittedName>
        <fullName evidence="3">Amidohydrolase</fullName>
    </submittedName>
</protein>
<dbReference type="CDD" id="cd01292">
    <property type="entry name" value="metallo-dependent_hydrolases"/>
    <property type="match status" value="1"/>
</dbReference>
<sequence length="320" mass="34837">MATSQNNHGRIDTHQHFIPPVWASYLDRIGYLESRDTPRPTWSPQAALQTLDRLAISTAIVSVSRPGIYLSSVSDARSLAVDINDFAAALKRDFPGRFGFFGVVPFPDVDASLAEAERCLDQLGASGIVLLTNTAGHYLGDPVYDPLLQELDRRGSVLFVHPTMPPAELVPGIPPFVVDFLLDTTRAAINLVRAGVPRRYKNLRIILSHGGGFVPYVAERIARVQPAEPGQAQDPEAMMAGLRSFYFDTALTGGGLSLSMLREFAGADRVLFGSDWPYAPGTSAEHFTDLLDKSVSADDATAINRGNAVRLFPEFDRAPE</sequence>
<organism evidence="3 4">
    <name type="scientific">Dactylosporangium fulvum</name>
    <dbReference type="NCBI Taxonomy" id="53359"/>
    <lineage>
        <taxon>Bacteria</taxon>
        <taxon>Bacillati</taxon>
        <taxon>Actinomycetota</taxon>
        <taxon>Actinomycetes</taxon>
        <taxon>Micromonosporales</taxon>
        <taxon>Micromonosporaceae</taxon>
        <taxon>Dactylosporangium</taxon>
    </lineage>
</organism>
<evidence type="ECO:0000259" key="2">
    <source>
        <dbReference type="Pfam" id="PF04909"/>
    </source>
</evidence>
<dbReference type="SUPFAM" id="SSF51556">
    <property type="entry name" value="Metallo-dependent hydrolases"/>
    <property type="match status" value="1"/>
</dbReference>
<keyword evidence="4" id="KW-1185">Reference proteome</keyword>
<proteinExistence type="predicted"/>
<name>A0ABY5VRS1_9ACTN</name>
<dbReference type="PANTHER" id="PTHR21240:SF28">
    <property type="entry name" value="ISO-OROTATE DECARBOXYLASE (EUROFUNG)"/>
    <property type="match status" value="1"/>
</dbReference>
<evidence type="ECO:0000313" key="4">
    <source>
        <dbReference type="Proteomes" id="UP001059617"/>
    </source>
</evidence>
<reference evidence="3" key="1">
    <citation type="submission" date="2021-04" db="EMBL/GenBank/DDBJ databases">
        <authorList>
            <person name="Hartkoorn R.C."/>
            <person name="Beaudoing E."/>
            <person name="Hot D."/>
        </authorList>
    </citation>
    <scope>NUCLEOTIDE SEQUENCE</scope>
    <source>
        <strain evidence="3">NRRL B-16292</strain>
    </source>
</reference>
<accession>A0ABY5VRS1</accession>
<feature type="domain" description="Amidohydrolase-related" evidence="2">
    <location>
        <begin position="11"/>
        <end position="313"/>
    </location>
</feature>
<dbReference type="InterPro" id="IPR032466">
    <property type="entry name" value="Metal_Hydrolase"/>
</dbReference>
<gene>
    <name evidence="3" type="ORF">Dfulv_34500</name>
</gene>